<dbReference type="SUPFAM" id="SSF47587">
    <property type="entry name" value="Domain of poly(ADP-ribose) polymerase"/>
    <property type="match status" value="1"/>
</dbReference>
<evidence type="ECO:0000256" key="22">
    <source>
        <dbReference type="ARBA" id="ARBA00023242"/>
    </source>
</evidence>
<dbReference type="GO" id="GO:0016779">
    <property type="term" value="F:nucleotidyltransferase activity"/>
    <property type="evidence" value="ECO:0007669"/>
    <property type="project" value="UniProtKB-KW"/>
</dbReference>
<evidence type="ECO:0000256" key="3">
    <source>
        <dbReference type="ARBA" id="ARBA00004604"/>
    </source>
</evidence>
<evidence type="ECO:0000256" key="13">
    <source>
        <dbReference type="ARBA" id="ARBA00022737"/>
    </source>
</evidence>
<dbReference type="GO" id="GO:1990404">
    <property type="term" value="F:NAD+-protein mono-ADP-ribosyltransferase activity"/>
    <property type="evidence" value="ECO:0007669"/>
    <property type="project" value="TreeGrafter"/>
</dbReference>
<dbReference type="PROSITE" id="PS52007">
    <property type="entry name" value="PADR1"/>
    <property type="match status" value="1"/>
</dbReference>
<dbReference type="InterPro" id="IPR012317">
    <property type="entry name" value="Poly(ADP-ribose)pol_cat_dom"/>
</dbReference>
<gene>
    <name evidence="37" type="ORF">CJN711_LOCUS23607</name>
</gene>
<keyword evidence="13" id="KW-0677">Repeat</keyword>
<dbReference type="GO" id="GO:0005694">
    <property type="term" value="C:chromosome"/>
    <property type="evidence" value="ECO:0007669"/>
    <property type="project" value="UniProtKB-SubCell"/>
</dbReference>
<comment type="similarity">
    <text evidence="25">Belongs to the ARTD/PARP family.</text>
</comment>
<evidence type="ECO:0000256" key="27">
    <source>
        <dbReference type="ARBA" id="ARBA00048241"/>
    </source>
</evidence>
<dbReference type="FunFam" id="2.20.25.630:FF:000001">
    <property type="entry name" value="Poly [ADP-ribose] polymerase"/>
    <property type="match status" value="1"/>
</dbReference>
<dbReference type="InterPro" id="IPR049296">
    <property type="entry name" value="PARP1-like_PADR1_N"/>
</dbReference>
<dbReference type="Pfam" id="PF08063">
    <property type="entry name" value="Zn_ribbon_PADR1"/>
    <property type="match status" value="1"/>
</dbReference>
<dbReference type="InterPro" id="IPR036957">
    <property type="entry name" value="Znf_PARP_sf"/>
</dbReference>
<keyword evidence="19 30" id="KW-0520">NAD</keyword>
<dbReference type="Gene3D" id="2.20.25.630">
    <property type="match status" value="1"/>
</dbReference>
<dbReference type="PROSITE" id="PS51060">
    <property type="entry name" value="PARP_ALPHA_HD"/>
    <property type="match status" value="1"/>
</dbReference>
<evidence type="ECO:0000313" key="37">
    <source>
        <dbReference type="EMBL" id="CAF1431669.1"/>
    </source>
</evidence>
<evidence type="ECO:0000256" key="16">
    <source>
        <dbReference type="ARBA" id="ARBA00022833"/>
    </source>
</evidence>
<comment type="catalytic activity">
    <reaction evidence="23">
        <text>L-glutamyl-[protein] + NAD(+) = 5-O-(ADP-D-ribosyl)-L-glutamyl-[protein] + nicotinamide</text>
        <dbReference type="Rhea" id="RHEA:58224"/>
        <dbReference type="Rhea" id="RHEA-COMP:10208"/>
        <dbReference type="Rhea" id="RHEA-COMP:15089"/>
        <dbReference type="ChEBI" id="CHEBI:17154"/>
        <dbReference type="ChEBI" id="CHEBI:29973"/>
        <dbReference type="ChEBI" id="CHEBI:57540"/>
        <dbReference type="ChEBI" id="CHEBI:142540"/>
    </reaction>
    <physiologicalReaction direction="left-to-right" evidence="23">
        <dbReference type="Rhea" id="RHEA:58225"/>
    </physiologicalReaction>
</comment>
<evidence type="ECO:0000256" key="32">
    <source>
        <dbReference type="SAM" id="MobiDB-lite"/>
    </source>
</evidence>
<dbReference type="GO" id="GO:0003677">
    <property type="term" value="F:DNA binding"/>
    <property type="evidence" value="ECO:0007669"/>
    <property type="project" value="UniProtKB-UniRule"/>
</dbReference>
<keyword evidence="12 30" id="KW-0479">Metal-binding</keyword>
<dbReference type="EC" id="2.4.2.30" evidence="30"/>
<comment type="catalytic activity">
    <reaction evidence="27">
        <text>L-histidyl-[protein] + NAD(+) = N(tele)-(ADP-D-ribosyl)-L-histidyl-[protein] + nicotinamide + H(+)</text>
        <dbReference type="Rhea" id="RHEA:72071"/>
        <dbReference type="Rhea" id="RHEA-COMP:9745"/>
        <dbReference type="Rhea" id="RHEA-COMP:18085"/>
        <dbReference type="ChEBI" id="CHEBI:15378"/>
        <dbReference type="ChEBI" id="CHEBI:17154"/>
        <dbReference type="ChEBI" id="CHEBI:29979"/>
        <dbReference type="ChEBI" id="CHEBI:57540"/>
        <dbReference type="ChEBI" id="CHEBI:191398"/>
    </reaction>
    <physiologicalReaction direction="left-to-right" evidence="27">
        <dbReference type="Rhea" id="RHEA:72072"/>
    </physiologicalReaction>
</comment>
<dbReference type="Pfam" id="PF00645">
    <property type="entry name" value="zf-PARP"/>
    <property type="match status" value="2"/>
</dbReference>
<evidence type="ECO:0000256" key="7">
    <source>
        <dbReference type="ARBA" id="ARBA00022533"/>
    </source>
</evidence>
<evidence type="ECO:0000256" key="4">
    <source>
        <dbReference type="ARBA" id="ARBA00022454"/>
    </source>
</evidence>
<dbReference type="PANTHER" id="PTHR10459">
    <property type="entry name" value="DNA LIGASE"/>
    <property type="match status" value="1"/>
</dbReference>
<evidence type="ECO:0000259" key="35">
    <source>
        <dbReference type="PROSITE" id="PS51059"/>
    </source>
</evidence>
<dbReference type="Pfam" id="PF21728">
    <property type="entry name" value="PADR1_N"/>
    <property type="match status" value="1"/>
</dbReference>
<dbReference type="GO" id="GO:0006302">
    <property type="term" value="P:double-strand break repair"/>
    <property type="evidence" value="ECO:0007669"/>
    <property type="project" value="TreeGrafter"/>
</dbReference>
<evidence type="ECO:0000256" key="21">
    <source>
        <dbReference type="ARBA" id="ARBA00023163"/>
    </source>
</evidence>
<evidence type="ECO:0000256" key="31">
    <source>
        <dbReference type="RuleBase" id="RU362114"/>
    </source>
</evidence>
<feature type="domain" description="PARP-type" evidence="33">
    <location>
        <begin position="8"/>
        <end position="90"/>
    </location>
</feature>
<dbReference type="PIRSF" id="PIRSF000489">
    <property type="entry name" value="NAD_ADPRT"/>
    <property type="match status" value="1"/>
</dbReference>
<evidence type="ECO:0000256" key="5">
    <source>
        <dbReference type="ARBA" id="ARBA00022490"/>
    </source>
</evidence>
<evidence type="ECO:0000259" key="33">
    <source>
        <dbReference type="PROSITE" id="PS50064"/>
    </source>
</evidence>
<accession>A0A815MYV3</accession>
<dbReference type="SUPFAM" id="SSF56399">
    <property type="entry name" value="ADP-ribosylation"/>
    <property type="match status" value="1"/>
</dbReference>
<dbReference type="Gene3D" id="3.30.1740.10">
    <property type="entry name" value="Zinc finger, PARP-type"/>
    <property type="match status" value="2"/>
</dbReference>
<comment type="catalytic activity">
    <reaction evidence="28">
        <text>L-tyrosyl-[protein] + NAD(+) = O-(ADP-D-ribosyl)-L-tyrosyl-[protein] + nicotinamide + H(+)</text>
        <dbReference type="Rhea" id="RHEA:58236"/>
        <dbReference type="Rhea" id="RHEA-COMP:10136"/>
        <dbReference type="Rhea" id="RHEA-COMP:15092"/>
        <dbReference type="ChEBI" id="CHEBI:15378"/>
        <dbReference type="ChEBI" id="CHEBI:17154"/>
        <dbReference type="ChEBI" id="CHEBI:46858"/>
        <dbReference type="ChEBI" id="CHEBI:57540"/>
        <dbReference type="ChEBI" id="CHEBI:142557"/>
    </reaction>
    <physiologicalReaction direction="left-to-right" evidence="28">
        <dbReference type="Rhea" id="RHEA:58237"/>
    </physiologicalReaction>
</comment>
<evidence type="ECO:0000256" key="25">
    <source>
        <dbReference type="ARBA" id="ARBA00024347"/>
    </source>
</evidence>
<dbReference type="CDD" id="cd17747">
    <property type="entry name" value="BRCT_PARP1"/>
    <property type="match status" value="1"/>
</dbReference>
<dbReference type="AlphaFoldDB" id="A0A815MYV3"/>
<dbReference type="GO" id="GO:0070212">
    <property type="term" value="P:protein poly-ADP-ribosylation"/>
    <property type="evidence" value="ECO:0007669"/>
    <property type="project" value="TreeGrafter"/>
</dbReference>
<evidence type="ECO:0000256" key="6">
    <source>
        <dbReference type="ARBA" id="ARBA00022499"/>
    </source>
</evidence>
<dbReference type="Pfam" id="PF02877">
    <property type="entry name" value="PARP_reg"/>
    <property type="match status" value="1"/>
</dbReference>
<evidence type="ECO:0000256" key="19">
    <source>
        <dbReference type="ARBA" id="ARBA00023027"/>
    </source>
</evidence>
<evidence type="ECO:0000256" key="8">
    <source>
        <dbReference type="ARBA" id="ARBA00022588"/>
    </source>
</evidence>
<dbReference type="Pfam" id="PF00533">
    <property type="entry name" value="BRCT"/>
    <property type="match status" value="1"/>
</dbReference>
<evidence type="ECO:0000313" key="38">
    <source>
        <dbReference type="Proteomes" id="UP000663855"/>
    </source>
</evidence>
<protein>
    <recommendedName>
        <fullName evidence="30 31">Poly [ADP-ribose] polymerase</fullName>
        <ecNumber evidence="30">2.4.2.30</ecNumber>
    </recommendedName>
</protein>
<sequence>MSTGISTFRVEYAKSDRSKCKSCWSAIEKDTFRFAIMVQSGKFDGKVPNWYHTHCFLEKVKLIDPNTIKGFDELRWDDQDSIRHLIQENSAALSCENDPNETFSVQYAKSNRSTCHGCDASIDKDILRLSRKNYTSKRARRYGPTDEWYHVDCFNQMKNDLGFVGTAESFSGFNDLNKEDQMELKEKFDTSSKSKRKRKGPETNNESIKAKQLKIEDTTPEASNEHEEKRRRKEQSELLWTCKDNLRKEIPNGVLKELLEFNGQKSVFGESNLIEAVTDCMAFGALEPCPECGGCLVFNYTNYRCTGNVTEWTKCSYSTQLPRRKSFEIPDKIKENYDIFQNYKYAQRDRIITQIVQKPKLISKAVEIKEPDYDSELPLSSYSVATVGRLSKRLSTLHKQIEELGGTIATTIDKSVDVIISTQDEVQKGSKKIQDAQKFEIHIVPEQFLNDVLNDRPSIVMDKLKLSTWGILPHIRKQQVREEKNRNRKSSSTFKSFARSRKFTPEMVTMKLKDGAAVDPDSGLEETCHVLKDIENGGIFAAVLGMVDITCAIDTFRRIFFDKTGNQWDDRGSFKKVPNKLYPLEIDYGQHDNSDQIEKSLNDPNSKNPTRLSQPVQDLIRLIFNVGTMEHTLLSFDIDLTKMPLGKLSRSQLNMAYKVLTELQTLINSGATNKTLIIDASNRFYTLIPHDFGLAKPKLLDNNDLIQSKTQMIDNLLDIEIAYSILKGSIDEKNEHPIDAHYKKLNCTIESIDKNVEVFKRIEQYMINTHASSHNQYALSLKELFKVVRAEEDDRFQKWETVKNRQLLWHGSRTTNFAGILSQGLRIAPPEAPTTGYMFGKGVYFADMVSKSANYCFAKRDTPEGLMLLCEVALGQMYECYNAKSLSAETLPTDTQSTKGCGQTIPDPKENYYTDDGVLIPMGHGVNANIKHSSLLYNEYIVYNTDQVKLKYLLRVEFNYKD</sequence>
<dbReference type="FunFam" id="3.90.228.10:FF:000002">
    <property type="entry name" value="Poly [ADP-ribose] polymerase"/>
    <property type="match status" value="1"/>
</dbReference>
<evidence type="ECO:0000256" key="29">
    <source>
        <dbReference type="ARBA" id="ARBA00048575"/>
    </source>
</evidence>
<evidence type="ECO:0000256" key="14">
    <source>
        <dbReference type="ARBA" id="ARBA00022765"/>
    </source>
</evidence>
<dbReference type="SUPFAM" id="SSF142921">
    <property type="entry name" value="WGR domain-like"/>
    <property type="match status" value="1"/>
</dbReference>
<reference evidence="37" key="1">
    <citation type="submission" date="2021-02" db="EMBL/GenBank/DDBJ databases">
        <authorList>
            <person name="Nowell W R."/>
        </authorList>
    </citation>
    <scope>NUCLEOTIDE SEQUENCE</scope>
</reference>
<evidence type="ECO:0000256" key="1">
    <source>
        <dbReference type="ARBA" id="ARBA00004286"/>
    </source>
</evidence>
<keyword evidence="10 30" id="KW-0808">Transferase</keyword>
<evidence type="ECO:0000256" key="20">
    <source>
        <dbReference type="ARBA" id="ARBA00023125"/>
    </source>
</evidence>
<keyword evidence="4" id="KW-0158">Chromosome</keyword>
<dbReference type="SMART" id="SM01336">
    <property type="entry name" value="zf-PARP"/>
    <property type="match status" value="2"/>
</dbReference>
<dbReference type="PROSITE" id="PS50064">
    <property type="entry name" value="ZF_PARP_2"/>
    <property type="match status" value="2"/>
</dbReference>
<dbReference type="Gene3D" id="3.40.50.10190">
    <property type="entry name" value="BRCT domain"/>
    <property type="match status" value="1"/>
</dbReference>
<dbReference type="Gene3D" id="3.90.228.10">
    <property type="match status" value="1"/>
</dbReference>
<dbReference type="SMART" id="SM00292">
    <property type="entry name" value="BRCT"/>
    <property type="match status" value="1"/>
</dbReference>
<dbReference type="SUPFAM" id="SSF52113">
    <property type="entry name" value="BRCT domain"/>
    <property type="match status" value="1"/>
</dbReference>
<evidence type="ECO:0000256" key="2">
    <source>
        <dbReference type="ARBA" id="ARBA00004514"/>
    </source>
</evidence>
<keyword evidence="7" id="KW-0021">Allosteric enzyme</keyword>
<name>A0A815MYV3_9BILA</name>
<dbReference type="GO" id="GO:0045087">
    <property type="term" value="P:innate immune response"/>
    <property type="evidence" value="ECO:0007669"/>
    <property type="project" value="UniProtKB-KW"/>
</dbReference>
<evidence type="ECO:0000256" key="12">
    <source>
        <dbReference type="ARBA" id="ARBA00022723"/>
    </source>
</evidence>
<evidence type="ECO:0000256" key="23">
    <source>
        <dbReference type="ARBA" id="ARBA00024159"/>
    </source>
</evidence>
<comment type="subcellular location">
    <subcellularLocation>
        <location evidence="1">Chromosome</location>
    </subcellularLocation>
    <subcellularLocation>
        <location evidence="2">Cytoplasm</location>
        <location evidence="2">Cytosol</location>
    </subcellularLocation>
    <subcellularLocation>
        <location evidence="3">Nucleus</location>
        <location evidence="3">Nucleolus</location>
    </subcellularLocation>
</comment>
<dbReference type="PANTHER" id="PTHR10459:SF112">
    <property type="entry name" value="POLY [ADP-RIBOSE] POLYMERASE 1"/>
    <property type="match status" value="1"/>
</dbReference>
<comment type="caution">
    <text evidence="37">The sequence shown here is derived from an EMBL/GenBank/DDBJ whole genome shotgun (WGS) entry which is preliminary data.</text>
</comment>
<dbReference type="InterPro" id="IPR004102">
    <property type="entry name" value="Poly(ADP-ribose)pol_reg_dom"/>
</dbReference>
<dbReference type="Gene3D" id="1.20.142.10">
    <property type="entry name" value="Poly(ADP-ribose) polymerase, regulatory domain"/>
    <property type="match status" value="1"/>
</dbReference>
<dbReference type="InterPro" id="IPR036930">
    <property type="entry name" value="WGR_dom_sf"/>
</dbReference>
<evidence type="ECO:0000256" key="28">
    <source>
        <dbReference type="ARBA" id="ARBA00048339"/>
    </source>
</evidence>
<keyword evidence="6" id="KW-1017">Isopeptide bond</keyword>
<dbReference type="InterPro" id="IPR008288">
    <property type="entry name" value="PARP"/>
</dbReference>
<comment type="catalytic activity">
    <reaction evidence="26 30">
        <text>NAD(+) + (ADP-D-ribosyl)n-acceptor = nicotinamide + (ADP-D-ribosyl)n+1-acceptor + H(+).</text>
        <dbReference type="EC" id="2.4.2.30"/>
    </reaction>
</comment>
<dbReference type="InterPro" id="IPR036420">
    <property type="entry name" value="BRCT_dom_sf"/>
</dbReference>
<dbReference type="CDD" id="cd01437">
    <property type="entry name" value="parp_like"/>
    <property type="match status" value="1"/>
</dbReference>
<keyword evidence="22 30" id="KW-0539">Nucleus</keyword>
<evidence type="ECO:0000256" key="10">
    <source>
        <dbReference type="ARBA" id="ARBA00022679"/>
    </source>
</evidence>
<dbReference type="InterPro" id="IPR038650">
    <property type="entry name" value="PADR1_C_dom_sf"/>
</dbReference>
<evidence type="ECO:0000256" key="15">
    <source>
        <dbReference type="ARBA" id="ARBA00022771"/>
    </source>
</evidence>
<keyword evidence="18" id="KW-0805">Transcription regulation</keyword>
<feature type="domain" description="PARP alpha-helical" evidence="36">
    <location>
        <begin position="609"/>
        <end position="727"/>
    </location>
</feature>
<keyword evidence="21" id="KW-0804">Transcription</keyword>
<keyword evidence="16 30" id="KW-0862">Zinc</keyword>
<evidence type="ECO:0000256" key="30">
    <source>
        <dbReference type="PIRNR" id="PIRNR000489"/>
    </source>
</evidence>
<feature type="domain" description="BRCT" evidence="34">
    <location>
        <begin position="374"/>
        <end position="466"/>
    </location>
</feature>
<keyword evidence="11" id="KW-0548">Nucleotidyltransferase</keyword>
<dbReference type="InterPro" id="IPR036616">
    <property type="entry name" value="Poly(ADP-ribose)pol_reg_dom_sf"/>
</dbReference>
<dbReference type="InterPro" id="IPR050800">
    <property type="entry name" value="ARTD/PARP"/>
</dbReference>
<keyword evidence="17" id="KW-0391">Immunity</keyword>
<evidence type="ECO:0000259" key="34">
    <source>
        <dbReference type="PROSITE" id="PS50172"/>
    </source>
</evidence>
<dbReference type="InterPro" id="IPR001357">
    <property type="entry name" value="BRCT_dom"/>
</dbReference>
<keyword evidence="5" id="KW-0963">Cytoplasm</keyword>
<evidence type="ECO:0000256" key="18">
    <source>
        <dbReference type="ARBA" id="ARBA00023015"/>
    </source>
</evidence>
<dbReference type="Gene3D" id="1.10.20.130">
    <property type="match status" value="1"/>
</dbReference>
<dbReference type="Proteomes" id="UP000663855">
    <property type="component" value="Unassembled WGS sequence"/>
</dbReference>
<dbReference type="Pfam" id="PF00644">
    <property type="entry name" value="PARP"/>
    <property type="match status" value="1"/>
</dbReference>
<evidence type="ECO:0000256" key="17">
    <source>
        <dbReference type="ARBA" id="ARBA00022859"/>
    </source>
</evidence>
<comment type="catalytic activity">
    <reaction evidence="29">
        <text>L-seryl-[protein] + NAD(+) = O-(ADP-D-ribosyl)-L-seryl-[protein] + nicotinamide + H(+)</text>
        <dbReference type="Rhea" id="RHEA:58232"/>
        <dbReference type="Rhea" id="RHEA-COMP:9863"/>
        <dbReference type="Rhea" id="RHEA-COMP:15091"/>
        <dbReference type="ChEBI" id="CHEBI:15378"/>
        <dbReference type="ChEBI" id="CHEBI:17154"/>
        <dbReference type="ChEBI" id="CHEBI:29999"/>
        <dbReference type="ChEBI" id="CHEBI:57540"/>
        <dbReference type="ChEBI" id="CHEBI:142556"/>
    </reaction>
    <physiologicalReaction direction="left-to-right" evidence="29">
        <dbReference type="Rhea" id="RHEA:58233"/>
    </physiologicalReaction>
</comment>
<dbReference type="FunFam" id="1.20.142.10:FF:000001">
    <property type="entry name" value="Poly [ADP-ribose] polymerase"/>
    <property type="match status" value="1"/>
</dbReference>
<evidence type="ECO:0000256" key="11">
    <source>
        <dbReference type="ARBA" id="ARBA00022695"/>
    </source>
</evidence>
<keyword evidence="15" id="KW-0863">Zinc-finger</keyword>
<comment type="catalytic activity">
    <reaction evidence="24">
        <text>L-aspartyl-[protein] + NAD(+) = 4-O-(ADP-D-ribosyl)-L-aspartyl-[protein] + nicotinamide</text>
        <dbReference type="Rhea" id="RHEA:54424"/>
        <dbReference type="Rhea" id="RHEA-COMP:9867"/>
        <dbReference type="Rhea" id="RHEA-COMP:13832"/>
        <dbReference type="ChEBI" id="CHEBI:17154"/>
        <dbReference type="ChEBI" id="CHEBI:29961"/>
        <dbReference type="ChEBI" id="CHEBI:57540"/>
        <dbReference type="ChEBI" id="CHEBI:138102"/>
    </reaction>
    <physiologicalReaction direction="left-to-right" evidence="24">
        <dbReference type="Rhea" id="RHEA:54425"/>
    </physiologicalReaction>
</comment>
<feature type="region of interest" description="Disordered" evidence="32">
    <location>
        <begin position="185"/>
        <end position="232"/>
    </location>
</feature>
<proteinExistence type="inferred from homology"/>
<evidence type="ECO:0000256" key="9">
    <source>
        <dbReference type="ARBA" id="ARBA00022676"/>
    </source>
</evidence>
<evidence type="ECO:0000259" key="36">
    <source>
        <dbReference type="PROSITE" id="PS51060"/>
    </source>
</evidence>
<evidence type="ECO:0000256" key="24">
    <source>
        <dbReference type="ARBA" id="ARBA00024164"/>
    </source>
</evidence>
<keyword evidence="14" id="KW-0013">ADP-ribosylation</keyword>
<dbReference type="GO" id="GO:0008270">
    <property type="term" value="F:zinc ion binding"/>
    <property type="evidence" value="ECO:0007669"/>
    <property type="project" value="UniProtKB-KW"/>
</dbReference>
<feature type="compositionally biased region" description="Basic and acidic residues" evidence="32">
    <location>
        <begin position="213"/>
        <end position="228"/>
    </location>
</feature>
<keyword evidence="20 30" id="KW-0238">DNA-binding</keyword>
<feature type="domain" description="PARP catalytic" evidence="35">
    <location>
        <begin position="736"/>
        <end position="962"/>
    </location>
</feature>
<dbReference type="PROSITE" id="PS50172">
    <property type="entry name" value="BRCT"/>
    <property type="match status" value="1"/>
</dbReference>
<dbReference type="SMART" id="SM01335">
    <property type="entry name" value="PADR1"/>
    <property type="match status" value="1"/>
</dbReference>
<dbReference type="InterPro" id="IPR001510">
    <property type="entry name" value="Znf_PARP"/>
</dbReference>
<dbReference type="PROSITE" id="PS51059">
    <property type="entry name" value="PARP_CATALYTIC"/>
    <property type="match status" value="1"/>
</dbReference>
<keyword evidence="8" id="KW-0399">Innate immunity</keyword>
<dbReference type="EMBL" id="CAJNOV010010959">
    <property type="protein sequence ID" value="CAF1431669.1"/>
    <property type="molecule type" value="Genomic_DNA"/>
</dbReference>
<dbReference type="GO" id="GO:0005730">
    <property type="term" value="C:nucleolus"/>
    <property type="evidence" value="ECO:0007669"/>
    <property type="project" value="UniProtKB-SubCell"/>
</dbReference>
<dbReference type="InterPro" id="IPR012982">
    <property type="entry name" value="PARP1-like_PADR1_Zn_ribbon"/>
</dbReference>
<evidence type="ECO:0000256" key="26">
    <source>
        <dbReference type="ARBA" id="ARBA00033987"/>
    </source>
</evidence>
<dbReference type="GO" id="GO:0003950">
    <property type="term" value="F:NAD+ poly-ADP-ribosyltransferase activity"/>
    <property type="evidence" value="ECO:0007669"/>
    <property type="project" value="UniProtKB-UniRule"/>
</dbReference>
<feature type="domain" description="PARP-type" evidence="33">
    <location>
        <begin position="103"/>
        <end position="192"/>
    </location>
</feature>
<organism evidence="37 38">
    <name type="scientific">Rotaria magnacalcarata</name>
    <dbReference type="NCBI Taxonomy" id="392030"/>
    <lineage>
        <taxon>Eukaryota</taxon>
        <taxon>Metazoa</taxon>
        <taxon>Spiralia</taxon>
        <taxon>Gnathifera</taxon>
        <taxon>Rotifera</taxon>
        <taxon>Eurotatoria</taxon>
        <taxon>Bdelloidea</taxon>
        <taxon>Philodinida</taxon>
        <taxon>Philodinidae</taxon>
        <taxon>Rotaria</taxon>
    </lineage>
</organism>
<dbReference type="GO" id="GO:0051287">
    <property type="term" value="F:NAD binding"/>
    <property type="evidence" value="ECO:0007669"/>
    <property type="project" value="UniProtKB-UniRule"/>
</dbReference>
<dbReference type="SUPFAM" id="SSF57716">
    <property type="entry name" value="Glucocorticoid receptor-like (DNA-binding domain)"/>
    <property type="match status" value="2"/>
</dbReference>
<dbReference type="PROSITE" id="PS00347">
    <property type="entry name" value="ZF_PARP_1"/>
    <property type="match status" value="1"/>
</dbReference>
<keyword evidence="9 30" id="KW-0328">Glycosyltransferase</keyword>
<dbReference type="GO" id="GO:0005829">
    <property type="term" value="C:cytosol"/>
    <property type="evidence" value="ECO:0007669"/>
    <property type="project" value="UniProtKB-SubCell"/>
</dbReference>